<keyword evidence="9" id="KW-1185">Reference proteome</keyword>
<keyword evidence="2 7" id="KW-0812">Transmembrane</keyword>
<comment type="caution">
    <text evidence="8">The sequence shown here is derived from an EMBL/GenBank/DDBJ whole genome shotgun (WGS) entry which is preliminary data.</text>
</comment>
<name>A0A167SGK4_9HYPO</name>
<comment type="subcellular location">
    <subcellularLocation>
        <location evidence="1">Endoplasmic reticulum membrane</location>
        <topology evidence="1">Multi-pass membrane protein</topology>
    </subcellularLocation>
</comment>
<feature type="transmembrane region" description="Helical" evidence="7">
    <location>
        <begin position="178"/>
        <end position="200"/>
    </location>
</feature>
<evidence type="ECO:0000256" key="7">
    <source>
        <dbReference type="SAM" id="Phobius"/>
    </source>
</evidence>
<keyword evidence="5 7" id="KW-0472">Membrane</keyword>
<proteinExistence type="predicted"/>
<evidence type="ECO:0000313" key="9">
    <source>
        <dbReference type="Proteomes" id="UP000076874"/>
    </source>
</evidence>
<reference evidence="8 9" key="1">
    <citation type="journal article" date="2016" name="Genome Biol. Evol.">
        <title>Divergent and convergent evolution of fungal pathogenicity.</title>
        <authorList>
            <person name="Shang Y."/>
            <person name="Xiao G."/>
            <person name="Zheng P."/>
            <person name="Cen K."/>
            <person name="Zhan S."/>
            <person name="Wang C."/>
        </authorList>
    </citation>
    <scope>NUCLEOTIDE SEQUENCE [LARGE SCALE GENOMIC DNA]</scope>
    <source>
        <strain evidence="8 9">RCEF 264</strain>
    </source>
</reference>
<organism evidence="8 9">
    <name type="scientific">Niveomyces insectorum RCEF 264</name>
    <dbReference type="NCBI Taxonomy" id="1081102"/>
    <lineage>
        <taxon>Eukaryota</taxon>
        <taxon>Fungi</taxon>
        <taxon>Dikarya</taxon>
        <taxon>Ascomycota</taxon>
        <taxon>Pezizomycotina</taxon>
        <taxon>Sordariomycetes</taxon>
        <taxon>Hypocreomycetidae</taxon>
        <taxon>Hypocreales</taxon>
        <taxon>Cordycipitaceae</taxon>
        <taxon>Niveomyces</taxon>
    </lineage>
</organism>
<dbReference type="OrthoDB" id="19981at2759"/>
<dbReference type="GO" id="GO:0005789">
    <property type="term" value="C:endoplasmic reticulum membrane"/>
    <property type="evidence" value="ECO:0007669"/>
    <property type="project" value="UniProtKB-SubCell"/>
</dbReference>
<keyword evidence="3" id="KW-0256">Endoplasmic reticulum</keyword>
<dbReference type="PANTHER" id="PTHR31394:SF1">
    <property type="entry name" value="TRANSMEMBRANE PROTEIN 199"/>
    <property type="match status" value="1"/>
</dbReference>
<feature type="compositionally biased region" description="Acidic residues" evidence="6">
    <location>
        <begin position="38"/>
        <end position="50"/>
    </location>
</feature>
<evidence type="ECO:0000256" key="1">
    <source>
        <dbReference type="ARBA" id="ARBA00004477"/>
    </source>
</evidence>
<evidence type="ECO:0000256" key="2">
    <source>
        <dbReference type="ARBA" id="ARBA00022692"/>
    </source>
</evidence>
<accession>A0A167SGK4</accession>
<dbReference type="InterPro" id="IPR021013">
    <property type="entry name" value="ATPase_Vma12"/>
</dbReference>
<dbReference type="PANTHER" id="PTHR31394">
    <property type="entry name" value="TRANSMEMBRANE PROTEIN 199"/>
    <property type="match status" value="1"/>
</dbReference>
<evidence type="ECO:0000256" key="6">
    <source>
        <dbReference type="SAM" id="MobiDB-lite"/>
    </source>
</evidence>
<feature type="region of interest" description="Disordered" evidence="6">
    <location>
        <begin position="21"/>
        <end position="59"/>
    </location>
</feature>
<sequence>MVLLTMTPSMVEGLKRIQVEQATGREDGDEAICSTTANDEDDEDDEDEPPVDLGDPAVGRPISHRQVLQLWKTLSNRPQKTAADSHRATLEALLVGAAVYVPPPPPKPQPTPEFQALMARLRRDEEARAYARMVRPTDYYATATPAAAAFAQVHAPQHAHDIGDDGVTLADVNRQAMLLLNFLLTMGGVAYALWVLARWWPTPARLFLAMGGSAAVGAAEYGLYAGYVWHLAEAKKKDDQAGPSNNDDDDNNHEGAVVKTWVVVGSGADSGDGDGDDKEAHKDTDTDTDTAAGQETNGASEERPHASGANRADASLRRRRKEAAETQNTV</sequence>
<dbReference type="EMBL" id="AZHD01000010">
    <property type="protein sequence ID" value="OAA59607.1"/>
    <property type="molecule type" value="Genomic_DNA"/>
</dbReference>
<evidence type="ECO:0000256" key="3">
    <source>
        <dbReference type="ARBA" id="ARBA00022824"/>
    </source>
</evidence>
<dbReference type="Pfam" id="PF11712">
    <property type="entry name" value="Vma12"/>
    <property type="match status" value="1"/>
</dbReference>
<gene>
    <name evidence="8" type="ORF">SPI_05805</name>
</gene>
<protein>
    <submittedName>
        <fullName evidence="8">ATPase, vacuolar ER assembly factor, Vma12</fullName>
    </submittedName>
</protein>
<keyword evidence="4 7" id="KW-1133">Transmembrane helix</keyword>
<dbReference type="GO" id="GO:0070072">
    <property type="term" value="P:vacuolar proton-transporting V-type ATPase complex assembly"/>
    <property type="evidence" value="ECO:0007669"/>
    <property type="project" value="InterPro"/>
</dbReference>
<feature type="region of interest" description="Disordered" evidence="6">
    <location>
        <begin position="267"/>
        <end position="330"/>
    </location>
</feature>
<feature type="transmembrane region" description="Helical" evidence="7">
    <location>
        <begin position="206"/>
        <end position="227"/>
    </location>
</feature>
<evidence type="ECO:0000256" key="4">
    <source>
        <dbReference type="ARBA" id="ARBA00022989"/>
    </source>
</evidence>
<dbReference type="AlphaFoldDB" id="A0A167SGK4"/>
<dbReference type="Proteomes" id="UP000076874">
    <property type="component" value="Unassembled WGS sequence"/>
</dbReference>
<evidence type="ECO:0000256" key="5">
    <source>
        <dbReference type="ARBA" id="ARBA00023136"/>
    </source>
</evidence>
<evidence type="ECO:0000313" key="8">
    <source>
        <dbReference type="EMBL" id="OAA59607.1"/>
    </source>
</evidence>